<dbReference type="Pfam" id="PF01386">
    <property type="entry name" value="Ribosomal_L25p"/>
    <property type="match status" value="1"/>
</dbReference>
<dbReference type="InterPro" id="IPR001021">
    <property type="entry name" value="Ribosomal_bL25_long"/>
</dbReference>
<gene>
    <name evidence="5" type="primary">rplY</name>
    <name evidence="5" type="synonym">ctc</name>
    <name evidence="8" type="ORF">DB313_04125</name>
</gene>
<dbReference type="InterPro" id="IPR037121">
    <property type="entry name" value="Ribosomal_bL25_C"/>
</dbReference>
<dbReference type="KEGG" id="btur:DB313_04125"/>
<dbReference type="GO" id="GO:0008097">
    <property type="term" value="F:5S rRNA binding"/>
    <property type="evidence" value="ECO:0007669"/>
    <property type="project" value="InterPro"/>
</dbReference>
<dbReference type="Gene3D" id="2.40.240.10">
    <property type="entry name" value="Ribosomal Protein L25, Chain P"/>
    <property type="match status" value="1"/>
</dbReference>
<dbReference type="OrthoDB" id="9790002at2"/>
<dbReference type="InterPro" id="IPR020056">
    <property type="entry name" value="Rbsml_bL25/Gln-tRNA_synth_N"/>
</dbReference>
<evidence type="ECO:0000256" key="4">
    <source>
        <dbReference type="ARBA" id="ARBA00023274"/>
    </source>
</evidence>
<dbReference type="NCBIfam" id="TIGR00731">
    <property type="entry name" value="bL25_bact_ctc"/>
    <property type="match status" value="1"/>
</dbReference>
<keyword evidence="9" id="KW-1185">Reference proteome</keyword>
<keyword evidence="1 5" id="KW-0699">rRNA-binding</keyword>
<dbReference type="CDD" id="cd00495">
    <property type="entry name" value="Ribosomal_L25_TL5_CTC"/>
    <property type="match status" value="1"/>
</dbReference>
<dbReference type="InterPro" id="IPR020930">
    <property type="entry name" value="Ribosomal_uL5_bac-type"/>
</dbReference>
<accession>A0A386PMX4</accession>
<dbReference type="InterPro" id="IPR029751">
    <property type="entry name" value="Ribosomal_L25_dom"/>
</dbReference>
<comment type="subunit">
    <text evidence="5">Part of the 50S ribosomal subunit; part of the 5S rRNA/L5/L18/L25 subcomplex. Contacts the 5S rRNA. Binds to the 5S rRNA independently of L5 and L18.</text>
</comment>
<evidence type="ECO:0000256" key="3">
    <source>
        <dbReference type="ARBA" id="ARBA00022980"/>
    </source>
</evidence>
<keyword evidence="2 5" id="KW-0694">RNA-binding</keyword>
<dbReference type="NCBIfam" id="NF004135">
    <property type="entry name" value="PRK05618.3-1"/>
    <property type="match status" value="1"/>
</dbReference>
<dbReference type="SUPFAM" id="SSF50715">
    <property type="entry name" value="Ribosomal protein L25-like"/>
    <property type="match status" value="1"/>
</dbReference>
<keyword evidence="4 5" id="KW-0687">Ribonucleoprotein</keyword>
<reference evidence="8 9" key="1">
    <citation type="journal article" date="2018" name="Infect. Genet. Evol.">
        <title>Genome-wide analysis of Borrelia turcica and 'Candidatus Borrelia tachyglossi' shows relapsing fever-like genomes with unique genomic links to Lyme disease Borrelia.</title>
        <authorList>
            <person name="Gofton A.W."/>
            <person name="Margos G."/>
            <person name="Fingerle V."/>
            <person name="Hepner S."/>
            <person name="Loh S.M."/>
            <person name="Ryan U."/>
            <person name="Irwin P."/>
            <person name="Oskam C.L."/>
        </authorList>
    </citation>
    <scope>NUCLEOTIDE SEQUENCE [LARGE SCALE GENOMIC DNA]</scope>
    <source>
        <strain evidence="8 9">IST7</strain>
    </source>
</reference>
<evidence type="ECO:0000259" key="6">
    <source>
        <dbReference type="Pfam" id="PF01386"/>
    </source>
</evidence>
<dbReference type="HAMAP" id="MF_01334">
    <property type="entry name" value="Ribosomal_bL25_CTC"/>
    <property type="match status" value="1"/>
</dbReference>
<dbReference type="PANTHER" id="PTHR33284">
    <property type="entry name" value="RIBOSOMAL PROTEIN L25/GLN-TRNA SYNTHETASE, ANTI-CODON-BINDING DOMAIN-CONTAINING PROTEIN"/>
    <property type="match status" value="1"/>
</dbReference>
<dbReference type="GO" id="GO:0003735">
    <property type="term" value="F:structural constituent of ribosome"/>
    <property type="evidence" value="ECO:0007669"/>
    <property type="project" value="InterPro"/>
</dbReference>
<feature type="domain" description="Large ribosomal subunit protein bL25 L25" evidence="6">
    <location>
        <begin position="19"/>
        <end position="105"/>
    </location>
</feature>
<sequence length="194" mass="22120">MLPSQYFCLGVFVVDSRVLSYENRLGFGSSCARRIRMKSEIPAVVYGMGRDVLHIKVKSNEFNKKFGKFTNNTVLILRDGNVDKCVFIKDVDENLTKKFIYHIDFYEVDQERDIERDVEIKFVGASIGVKEGGVLSVLKTKIKVKSLPLELPEFIEVDLSPVKRGDQITFRDVVLPDNVKLSEEDDNLVVLLVK</sequence>
<dbReference type="EMBL" id="CP028884">
    <property type="protein sequence ID" value="AYE36632.1"/>
    <property type="molecule type" value="Genomic_DNA"/>
</dbReference>
<comment type="function">
    <text evidence="5">This is one of the proteins that binds to the 5S RNA in the ribosome where it forms part of the central protuberance.</text>
</comment>
<evidence type="ECO:0000313" key="9">
    <source>
        <dbReference type="Proteomes" id="UP000275571"/>
    </source>
</evidence>
<dbReference type="Pfam" id="PF14693">
    <property type="entry name" value="Ribosomal_TL5_C"/>
    <property type="match status" value="1"/>
</dbReference>
<dbReference type="GO" id="GO:0022625">
    <property type="term" value="C:cytosolic large ribosomal subunit"/>
    <property type="evidence" value="ECO:0007669"/>
    <property type="project" value="TreeGrafter"/>
</dbReference>
<dbReference type="Proteomes" id="UP000275571">
    <property type="component" value="Chromosome"/>
</dbReference>
<comment type="similarity">
    <text evidence="5">Belongs to the bacterial ribosomal protein bL25 family. CTC subfamily.</text>
</comment>
<name>A0A386PMX4_9SPIR</name>
<feature type="domain" description="Large ribosomal subunit protein bL25 beta" evidence="7">
    <location>
        <begin position="114"/>
        <end position="191"/>
    </location>
</feature>
<protein>
    <recommendedName>
        <fullName evidence="5">Large ribosomal subunit protein bL25</fullName>
    </recommendedName>
    <alternativeName>
        <fullName evidence="5">General stress protein CTC</fullName>
    </alternativeName>
</protein>
<evidence type="ECO:0000256" key="2">
    <source>
        <dbReference type="ARBA" id="ARBA00022884"/>
    </source>
</evidence>
<evidence type="ECO:0000259" key="7">
    <source>
        <dbReference type="Pfam" id="PF14693"/>
    </source>
</evidence>
<evidence type="ECO:0000256" key="5">
    <source>
        <dbReference type="HAMAP-Rule" id="MF_01334"/>
    </source>
</evidence>
<dbReference type="InterPro" id="IPR011035">
    <property type="entry name" value="Ribosomal_bL25/Gln-tRNA_synth"/>
</dbReference>
<organism evidence="8 9">
    <name type="scientific">Borrelia turcica IST7</name>
    <dbReference type="NCBI Taxonomy" id="1104446"/>
    <lineage>
        <taxon>Bacteria</taxon>
        <taxon>Pseudomonadati</taxon>
        <taxon>Spirochaetota</taxon>
        <taxon>Spirochaetia</taxon>
        <taxon>Spirochaetales</taxon>
        <taxon>Borreliaceae</taxon>
        <taxon>Borrelia</taxon>
    </lineage>
</organism>
<dbReference type="PANTHER" id="PTHR33284:SF1">
    <property type="entry name" value="RIBOSOMAL PROTEIN L25_GLN-TRNA SYNTHETASE, ANTI-CODON-BINDING DOMAIN-CONTAINING PROTEIN"/>
    <property type="match status" value="1"/>
</dbReference>
<dbReference type="Gene3D" id="2.170.120.20">
    <property type="entry name" value="Ribosomal protein L25, beta domain"/>
    <property type="match status" value="1"/>
</dbReference>
<dbReference type="AlphaFoldDB" id="A0A386PMX4"/>
<dbReference type="InterPro" id="IPR020057">
    <property type="entry name" value="Ribosomal_bL25_b-dom"/>
</dbReference>
<dbReference type="GO" id="GO:0006412">
    <property type="term" value="P:translation"/>
    <property type="evidence" value="ECO:0007669"/>
    <property type="project" value="UniProtKB-UniRule"/>
</dbReference>
<proteinExistence type="inferred from homology"/>
<evidence type="ECO:0000256" key="1">
    <source>
        <dbReference type="ARBA" id="ARBA00022730"/>
    </source>
</evidence>
<keyword evidence="3 5" id="KW-0689">Ribosomal protein</keyword>
<evidence type="ECO:0000313" key="8">
    <source>
        <dbReference type="EMBL" id="AYE36632.1"/>
    </source>
</evidence>